<dbReference type="PROSITE" id="PS51257">
    <property type="entry name" value="PROKAR_LIPOPROTEIN"/>
    <property type="match status" value="1"/>
</dbReference>
<evidence type="ECO:0000256" key="1">
    <source>
        <dbReference type="SAM" id="MobiDB-lite"/>
    </source>
</evidence>
<keyword evidence="3" id="KW-1185">Reference proteome</keyword>
<protein>
    <recommendedName>
        <fullName evidence="4">Secreted protein</fullName>
    </recommendedName>
</protein>
<name>A0ABX1VET1_9PLAN</name>
<gene>
    <name evidence="2" type="ORF">LzC2_26680</name>
</gene>
<comment type="caution">
    <text evidence="2">The sequence shown here is derived from an EMBL/GenBank/DDBJ whole genome shotgun (WGS) entry which is preliminary data.</text>
</comment>
<sequence>MSRSLPLFRRSVAGLAALPLLLFGFLLVGCDGGGSGPVEVDMTPEEQEMSFGEEHTEG</sequence>
<feature type="region of interest" description="Disordered" evidence="1">
    <location>
        <begin position="37"/>
        <end position="58"/>
    </location>
</feature>
<proteinExistence type="predicted"/>
<evidence type="ECO:0000313" key="3">
    <source>
        <dbReference type="Proteomes" id="UP000609651"/>
    </source>
</evidence>
<dbReference type="RefSeq" id="WP_171187709.1">
    <property type="nucleotide sequence ID" value="NZ_WTPX01000085.1"/>
</dbReference>
<organism evidence="2 3">
    <name type="scientific">Alienimonas chondri</name>
    <dbReference type="NCBI Taxonomy" id="2681879"/>
    <lineage>
        <taxon>Bacteria</taxon>
        <taxon>Pseudomonadati</taxon>
        <taxon>Planctomycetota</taxon>
        <taxon>Planctomycetia</taxon>
        <taxon>Planctomycetales</taxon>
        <taxon>Planctomycetaceae</taxon>
        <taxon>Alienimonas</taxon>
    </lineage>
</organism>
<dbReference type="EMBL" id="WTPX01000085">
    <property type="protein sequence ID" value="NNJ26579.1"/>
    <property type="molecule type" value="Genomic_DNA"/>
</dbReference>
<reference evidence="2 3" key="1">
    <citation type="journal article" date="2020" name="Syst. Appl. Microbiol.">
        <title>Alienimonas chondri sp. nov., a novel planctomycete isolated from the biofilm of the red alga Chondrus crispus.</title>
        <authorList>
            <person name="Vitorino I."/>
            <person name="Albuquerque L."/>
            <person name="Wiegand S."/>
            <person name="Kallscheuer N."/>
            <person name="da Costa M.S."/>
            <person name="Lobo-da-Cunha A."/>
            <person name="Jogler C."/>
            <person name="Lage O.M."/>
        </authorList>
    </citation>
    <scope>NUCLEOTIDE SEQUENCE [LARGE SCALE GENOMIC DNA]</scope>
    <source>
        <strain evidence="2 3">LzC2</strain>
    </source>
</reference>
<accession>A0ABX1VET1</accession>
<evidence type="ECO:0000313" key="2">
    <source>
        <dbReference type="EMBL" id="NNJ26579.1"/>
    </source>
</evidence>
<dbReference type="Proteomes" id="UP000609651">
    <property type="component" value="Unassembled WGS sequence"/>
</dbReference>
<evidence type="ECO:0008006" key="4">
    <source>
        <dbReference type="Google" id="ProtNLM"/>
    </source>
</evidence>